<dbReference type="CDD" id="cd05379">
    <property type="entry name" value="CAP_bacterial"/>
    <property type="match status" value="1"/>
</dbReference>
<evidence type="ECO:0000313" key="2">
    <source>
        <dbReference type="EMBL" id="NYG55572.1"/>
    </source>
</evidence>
<accession>A0A7Y9ULZ6</accession>
<dbReference type="InterPro" id="IPR014044">
    <property type="entry name" value="CAP_dom"/>
</dbReference>
<dbReference type="RefSeq" id="WP_179517992.1">
    <property type="nucleotide sequence ID" value="NZ_JACCAC010000001.1"/>
</dbReference>
<keyword evidence="3" id="KW-1185">Reference proteome</keyword>
<dbReference type="InterPro" id="IPR035940">
    <property type="entry name" value="CAP_sf"/>
</dbReference>
<dbReference type="Pfam" id="PF00188">
    <property type="entry name" value="CAP"/>
    <property type="match status" value="1"/>
</dbReference>
<name>A0A7Y9ULZ6_9ACTN</name>
<proteinExistence type="predicted"/>
<sequence length="303" mass="32846">MTPRTPVPPARTTRRVVTGRWSARVVAALLGLLGGLLAGPMATEAARAADASPVPTTVRGWSTSTWSVPQGRVARVAVRVRTGDRWATRRAVLQFRPTGGRWTRVDAERTQRDGRVVLGWTVQGSGAVRVRVPATRTARAVTTRGRRVEAAGARSSSTGLDGRADRFESAVFRLVNELRAQGTRCGSAWMAPVPPVVRHARLDEAASAYAARLAREDYFSHVDPQGRDAGDRAEAAGYRWSRVGENLAAGQDTPGDVVQAWRGSPGHCRVMMGEWVHLGLGFAHDEASTYGEHWVQVFGVPQR</sequence>
<gene>
    <name evidence="2" type="ORF">BJ989_001876</name>
</gene>
<comment type="caution">
    <text evidence="2">The sequence shown here is derived from an EMBL/GenBank/DDBJ whole genome shotgun (WGS) entry which is preliminary data.</text>
</comment>
<organism evidence="2 3">
    <name type="scientific">Nocardioides perillae</name>
    <dbReference type="NCBI Taxonomy" id="1119534"/>
    <lineage>
        <taxon>Bacteria</taxon>
        <taxon>Bacillati</taxon>
        <taxon>Actinomycetota</taxon>
        <taxon>Actinomycetes</taxon>
        <taxon>Propionibacteriales</taxon>
        <taxon>Nocardioidaceae</taxon>
        <taxon>Nocardioides</taxon>
    </lineage>
</organism>
<dbReference type="AlphaFoldDB" id="A0A7Y9ULZ6"/>
<protein>
    <submittedName>
        <fullName evidence="2">Uncharacterized protein YkwD</fullName>
    </submittedName>
</protein>
<feature type="domain" description="SCP" evidence="1">
    <location>
        <begin position="173"/>
        <end position="298"/>
    </location>
</feature>
<dbReference type="PANTHER" id="PTHR31157">
    <property type="entry name" value="SCP DOMAIN-CONTAINING PROTEIN"/>
    <property type="match status" value="1"/>
</dbReference>
<dbReference type="PANTHER" id="PTHR31157:SF1">
    <property type="entry name" value="SCP DOMAIN-CONTAINING PROTEIN"/>
    <property type="match status" value="1"/>
</dbReference>
<reference evidence="2 3" key="1">
    <citation type="submission" date="2020-07" db="EMBL/GenBank/DDBJ databases">
        <title>Sequencing the genomes of 1000 actinobacteria strains.</title>
        <authorList>
            <person name="Klenk H.-P."/>
        </authorList>
    </citation>
    <scope>NUCLEOTIDE SEQUENCE [LARGE SCALE GENOMIC DNA]</scope>
    <source>
        <strain evidence="2 3">DSM 24552</strain>
    </source>
</reference>
<dbReference type="EMBL" id="JACCAC010000001">
    <property type="protein sequence ID" value="NYG55572.1"/>
    <property type="molecule type" value="Genomic_DNA"/>
</dbReference>
<evidence type="ECO:0000313" key="3">
    <source>
        <dbReference type="Proteomes" id="UP000544110"/>
    </source>
</evidence>
<dbReference type="Proteomes" id="UP000544110">
    <property type="component" value="Unassembled WGS sequence"/>
</dbReference>
<dbReference type="SUPFAM" id="SSF55797">
    <property type="entry name" value="PR-1-like"/>
    <property type="match status" value="1"/>
</dbReference>
<dbReference type="Gene3D" id="3.40.33.10">
    <property type="entry name" value="CAP"/>
    <property type="match status" value="1"/>
</dbReference>
<evidence type="ECO:0000259" key="1">
    <source>
        <dbReference type="Pfam" id="PF00188"/>
    </source>
</evidence>